<keyword evidence="2" id="KW-1185">Reference proteome</keyword>
<proteinExistence type="predicted"/>
<evidence type="ECO:0000313" key="1">
    <source>
        <dbReference type="EMBL" id="QDU93001.1"/>
    </source>
</evidence>
<dbReference type="EMBL" id="CP036433">
    <property type="protein sequence ID" value="QDU93001.1"/>
    <property type="molecule type" value="Genomic_DNA"/>
</dbReference>
<name>A0A518DMG0_9BACT</name>
<organism evidence="1 2">
    <name type="scientific">Lignipirellula cremea</name>
    <dbReference type="NCBI Taxonomy" id="2528010"/>
    <lineage>
        <taxon>Bacteria</taxon>
        <taxon>Pseudomonadati</taxon>
        <taxon>Planctomycetota</taxon>
        <taxon>Planctomycetia</taxon>
        <taxon>Pirellulales</taxon>
        <taxon>Pirellulaceae</taxon>
        <taxon>Lignipirellula</taxon>
    </lineage>
</organism>
<gene>
    <name evidence="1" type="ORF">Pla8534_07760</name>
</gene>
<sequence length="315" mass="34964">MIKRNRGWIALSAIVLLLVAGVALGKLYLVSSDPHTAPRAQLARWLVLSDLSQQSRTFRLSLVDRLLRELGADEPIAMTSESLTPGMQQQLDDNVRLLRRDWFLSRVEKYALLPPEERLAFLRPEVATVDLWANASVGGDSAASQLFDDIAQWIEEAPPGLAGPMGSAVAGGLQVWLSTADLEPVSAAVRRDLAVRIAQQLDQDPQLPAPRESFSADERKRFAANGQLLMEAWLQAQAQIFAGLPQTERQTFVEEKIDRVLAWGVLDQLFEASSLPVMLQLASLTQRCIDRAKPELKQPLQELTSLAMQTLLQRQ</sequence>
<dbReference type="KEGG" id="lcre:Pla8534_07760"/>
<dbReference type="AlphaFoldDB" id="A0A518DMG0"/>
<accession>A0A518DMG0</accession>
<reference evidence="1 2" key="1">
    <citation type="submission" date="2019-02" db="EMBL/GenBank/DDBJ databases">
        <title>Deep-cultivation of Planctomycetes and their phenomic and genomic characterization uncovers novel biology.</title>
        <authorList>
            <person name="Wiegand S."/>
            <person name="Jogler M."/>
            <person name="Boedeker C."/>
            <person name="Pinto D."/>
            <person name="Vollmers J."/>
            <person name="Rivas-Marin E."/>
            <person name="Kohn T."/>
            <person name="Peeters S.H."/>
            <person name="Heuer A."/>
            <person name="Rast P."/>
            <person name="Oberbeckmann S."/>
            <person name="Bunk B."/>
            <person name="Jeske O."/>
            <person name="Meyerdierks A."/>
            <person name="Storesund J.E."/>
            <person name="Kallscheuer N."/>
            <person name="Luecker S."/>
            <person name="Lage O.M."/>
            <person name="Pohl T."/>
            <person name="Merkel B.J."/>
            <person name="Hornburger P."/>
            <person name="Mueller R.-W."/>
            <person name="Bruemmer F."/>
            <person name="Labrenz M."/>
            <person name="Spormann A.M."/>
            <person name="Op den Camp H."/>
            <person name="Overmann J."/>
            <person name="Amann R."/>
            <person name="Jetten M.S.M."/>
            <person name="Mascher T."/>
            <person name="Medema M.H."/>
            <person name="Devos D.P."/>
            <person name="Kaster A.-K."/>
            <person name="Ovreas L."/>
            <person name="Rohde M."/>
            <person name="Galperin M.Y."/>
            <person name="Jogler C."/>
        </authorList>
    </citation>
    <scope>NUCLEOTIDE SEQUENCE [LARGE SCALE GENOMIC DNA]</scope>
    <source>
        <strain evidence="1 2">Pla85_3_4</strain>
    </source>
</reference>
<dbReference type="RefSeq" id="WP_145049430.1">
    <property type="nucleotide sequence ID" value="NZ_CP036433.1"/>
</dbReference>
<dbReference type="Proteomes" id="UP000317648">
    <property type="component" value="Chromosome"/>
</dbReference>
<evidence type="ECO:0000313" key="2">
    <source>
        <dbReference type="Proteomes" id="UP000317648"/>
    </source>
</evidence>
<protein>
    <submittedName>
        <fullName evidence="1">Uncharacterized protein</fullName>
    </submittedName>
</protein>